<evidence type="ECO:0000256" key="2">
    <source>
        <dbReference type="ARBA" id="ARBA00004370"/>
    </source>
</evidence>
<evidence type="ECO:0000259" key="10">
    <source>
        <dbReference type="PROSITE" id="PS50109"/>
    </source>
</evidence>
<feature type="transmembrane region" description="Helical" evidence="9">
    <location>
        <begin position="164"/>
        <end position="186"/>
    </location>
</feature>
<dbReference type="RefSeq" id="WP_015758109.1">
    <property type="nucleotide sequence ID" value="NC_013216.1"/>
</dbReference>
<dbReference type="GO" id="GO:0016020">
    <property type="term" value="C:membrane"/>
    <property type="evidence" value="ECO:0007669"/>
    <property type="project" value="UniProtKB-SubCell"/>
</dbReference>
<dbReference type="SUPFAM" id="SSF55874">
    <property type="entry name" value="ATPase domain of HSP90 chaperone/DNA topoisomerase II/histidine kinase"/>
    <property type="match status" value="1"/>
</dbReference>
<feature type="transmembrane region" description="Helical" evidence="9">
    <location>
        <begin position="12"/>
        <end position="35"/>
    </location>
</feature>
<dbReference type="EMBL" id="CP001720">
    <property type="protein sequence ID" value="ACV63415.1"/>
    <property type="molecule type" value="Genomic_DNA"/>
</dbReference>
<dbReference type="CDD" id="cd00082">
    <property type="entry name" value="HisKA"/>
    <property type="match status" value="1"/>
</dbReference>
<dbReference type="SUPFAM" id="SSF158472">
    <property type="entry name" value="HAMP domain-like"/>
    <property type="match status" value="1"/>
</dbReference>
<evidence type="ECO:0000256" key="4">
    <source>
        <dbReference type="ARBA" id="ARBA00022553"/>
    </source>
</evidence>
<dbReference type="SMART" id="SM00304">
    <property type="entry name" value="HAMP"/>
    <property type="match status" value="1"/>
</dbReference>
<dbReference type="InterPro" id="IPR036890">
    <property type="entry name" value="HATPase_C_sf"/>
</dbReference>
<dbReference type="GO" id="GO:0000155">
    <property type="term" value="F:phosphorelay sensor kinase activity"/>
    <property type="evidence" value="ECO:0007669"/>
    <property type="project" value="InterPro"/>
</dbReference>
<feature type="domain" description="HAMP" evidence="11">
    <location>
        <begin position="188"/>
        <end position="240"/>
    </location>
</feature>
<organism evidence="12 13">
    <name type="scientific">Desulfofarcimen acetoxidans (strain ATCC 49208 / DSM 771 / KCTC 5769 / VKM B-1644 / 5575)</name>
    <name type="common">Desulfotomaculum acetoxidans</name>
    <dbReference type="NCBI Taxonomy" id="485916"/>
    <lineage>
        <taxon>Bacteria</taxon>
        <taxon>Bacillati</taxon>
        <taxon>Bacillota</taxon>
        <taxon>Clostridia</taxon>
        <taxon>Eubacteriales</taxon>
        <taxon>Peptococcaceae</taxon>
        <taxon>Desulfofarcimen</taxon>
    </lineage>
</organism>
<dbReference type="Proteomes" id="UP000002217">
    <property type="component" value="Chromosome"/>
</dbReference>
<sequence length="466" mass="50593">MQGIKKRLVGSYLLVIILTVFIMNTFLLVGIRQYYFDNVIDVLEKQAEVAGSFYARYLAYKDLPSEAGVLLDSFSSATAAQVQIISTEGMVLADSQGTPVAEKLSFADIQKALAGELGQWQGNLPVTGEPAMSVAYPLQSGARVVGAVRFVTSLTGIHGVIRNAALILVAVGLLVVFLATAVSVLLSATITGPVEKITRVAEEMAAGRFSARAVKKYDDEVGKLADTLNYMAEEIVRYEQLKNQFIASISHELRTPLTSIKGWAVTLRAGGLENVDEINDGLNIIERESDRLTLLLDELLDFSRLSAGKITLQQDTVHLQELLDSIVKQMNPRARRQGVHLVCETPQDLPSVKADPNRLKQVIINLLDNSLKFTPSGGTVSLSARSGEDHVQITVADTGSGIPHEALPKVKQKFYKETSSAGSGIGLSICDEIVKLHRGHMIIDSSPGQGTEVRLILPLQPNMYLE</sequence>
<dbReference type="HOGENOM" id="CLU_000445_89_6_9"/>
<dbReference type="eggNOG" id="COG2205">
    <property type="taxonomic scope" value="Bacteria"/>
</dbReference>
<dbReference type="STRING" id="485916.Dtox_2624"/>
<evidence type="ECO:0000256" key="7">
    <source>
        <dbReference type="ARBA" id="ARBA00023012"/>
    </source>
</evidence>
<dbReference type="FunFam" id="3.30.565.10:FF:000006">
    <property type="entry name" value="Sensor histidine kinase WalK"/>
    <property type="match status" value="1"/>
</dbReference>
<keyword evidence="9" id="KW-1133">Transmembrane helix</keyword>
<dbReference type="PROSITE" id="PS50109">
    <property type="entry name" value="HIS_KIN"/>
    <property type="match status" value="1"/>
</dbReference>
<keyword evidence="13" id="KW-1185">Reference proteome</keyword>
<dbReference type="OrthoDB" id="112712at2"/>
<dbReference type="InterPro" id="IPR003594">
    <property type="entry name" value="HATPase_dom"/>
</dbReference>
<dbReference type="Gene3D" id="1.10.8.500">
    <property type="entry name" value="HAMP domain in histidine kinase"/>
    <property type="match status" value="1"/>
</dbReference>
<keyword evidence="4" id="KW-0597">Phosphoprotein</keyword>
<dbReference type="SMART" id="SM00387">
    <property type="entry name" value="HATPase_c"/>
    <property type="match status" value="1"/>
</dbReference>
<evidence type="ECO:0000259" key="11">
    <source>
        <dbReference type="PROSITE" id="PS50885"/>
    </source>
</evidence>
<keyword evidence="9" id="KW-0812">Transmembrane</keyword>
<dbReference type="Gene3D" id="3.30.565.10">
    <property type="entry name" value="Histidine kinase-like ATPase, C-terminal domain"/>
    <property type="match status" value="1"/>
</dbReference>
<gene>
    <name evidence="12" type="ordered locus">Dtox_2624</name>
</gene>
<dbReference type="InterPro" id="IPR003660">
    <property type="entry name" value="HAMP_dom"/>
</dbReference>
<dbReference type="AlphaFoldDB" id="C8W119"/>
<dbReference type="Gene3D" id="3.30.450.20">
    <property type="entry name" value="PAS domain"/>
    <property type="match status" value="1"/>
</dbReference>
<dbReference type="InterPro" id="IPR050736">
    <property type="entry name" value="Sensor_HK_Regulatory"/>
</dbReference>
<dbReference type="SMART" id="SM00388">
    <property type="entry name" value="HisKA"/>
    <property type="match status" value="1"/>
</dbReference>
<dbReference type="InterPro" id="IPR003661">
    <property type="entry name" value="HisK_dim/P_dom"/>
</dbReference>
<dbReference type="KEGG" id="dae:Dtox_2624"/>
<dbReference type="Pfam" id="PF00512">
    <property type="entry name" value="HisKA"/>
    <property type="match status" value="1"/>
</dbReference>
<dbReference type="SUPFAM" id="SSF47384">
    <property type="entry name" value="Homodimeric domain of signal transducing histidine kinase"/>
    <property type="match status" value="1"/>
</dbReference>
<evidence type="ECO:0000313" key="13">
    <source>
        <dbReference type="Proteomes" id="UP000002217"/>
    </source>
</evidence>
<keyword evidence="6 12" id="KW-0418">Kinase</keyword>
<comment type="catalytic activity">
    <reaction evidence="1">
        <text>ATP + protein L-histidine = ADP + protein N-phospho-L-histidine.</text>
        <dbReference type="EC" id="2.7.13.3"/>
    </reaction>
</comment>
<dbReference type="Gene3D" id="1.10.287.130">
    <property type="match status" value="1"/>
</dbReference>
<evidence type="ECO:0000256" key="9">
    <source>
        <dbReference type="SAM" id="Phobius"/>
    </source>
</evidence>
<dbReference type="InterPro" id="IPR036097">
    <property type="entry name" value="HisK_dim/P_sf"/>
</dbReference>
<evidence type="ECO:0000256" key="5">
    <source>
        <dbReference type="ARBA" id="ARBA00022679"/>
    </source>
</evidence>
<dbReference type="EC" id="2.7.13.3" evidence="3"/>
<dbReference type="Pfam" id="PF00672">
    <property type="entry name" value="HAMP"/>
    <property type="match status" value="1"/>
</dbReference>
<comment type="subcellular location">
    <subcellularLocation>
        <location evidence="2">Membrane</location>
    </subcellularLocation>
</comment>
<evidence type="ECO:0000313" key="12">
    <source>
        <dbReference type="EMBL" id="ACV63415.1"/>
    </source>
</evidence>
<protein>
    <recommendedName>
        <fullName evidence="3">histidine kinase</fullName>
        <ecNumber evidence="3">2.7.13.3</ecNumber>
    </recommendedName>
</protein>
<name>C8W119_DESAS</name>
<accession>C8W119</accession>
<keyword evidence="5" id="KW-0808">Transferase</keyword>
<dbReference type="eggNOG" id="COG2770">
    <property type="taxonomic scope" value="Bacteria"/>
</dbReference>
<dbReference type="CDD" id="cd06225">
    <property type="entry name" value="HAMP"/>
    <property type="match status" value="1"/>
</dbReference>
<evidence type="ECO:0000256" key="1">
    <source>
        <dbReference type="ARBA" id="ARBA00000085"/>
    </source>
</evidence>
<reference evidence="12 13" key="1">
    <citation type="journal article" date="2009" name="Stand. Genomic Sci.">
        <title>Complete genome sequence of Desulfotomaculum acetoxidans type strain (5575).</title>
        <authorList>
            <person name="Spring S."/>
            <person name="Lapidus A."/>
            <person name="Schroder M."/>
            <person name="Gleim D."/>
            <person name="Sims D."/>
            <person name="Meincke L."/>
            <person name="Glavina Del Rio T."/>
            <person name="Tice H."/>
            <person name="Copeland A."/>
            <person name="Cheng J.F."/>
            <person name="Lucas S."/>
            <person name="Chen F."/>
            <person name="Nolan M."/>
            <person name="Bruce D."/>
            <person name="Goodwin L."/>
            <person name="Pitluck S."/>
            <person name="Ivanova N."/>
            <person name="Mavromatis K."/>
            <person name="Mikhailova N."/>
            <person name="Pati A."/>
            <person name="Chen A."/>
            <person name="Palaniappan K."/>
            <person name="Land M."/>
            <person name="Hauser L."/>
            <person name="Chang Y.J."/>
            <person name="Jeffries C.D."/>
            <person name="Chain P."/>
            <person name="Saunders E."/>
            <person name="Brettin T."/>
            <person name="Detter J.C."/>
            <person name="Goker M."/>
            <person name="Bristow J."/>
            <person name="Eisen J.A."/>
            <person name="Markowitz V."/>
            <person name="Hugenholtz P."/>
            <person name="Kyrpides N.C."/>
            <person name="Klenk H.P."/>
            <person name="Han C."/>
        </authorList>
    </citation>
    <scope>NUCLEOTIDE SEQUENCE [LARGE SCALE GENOMIC DNA]</scope>
    <source>
        <strain evidence="13">ATCC 49208 / DSM 771 / VKM B-1644</strain>
    </source>
</reference>
<dbReference type="PANTHER" id="PTHR43711">
    <property type="entry name" value="TWO-COMPONENT HISTIDINE KINASE"/>
    <property type="match status" value="1"/>
</dbReference>
<evidence type="ECO:0000256" key="8">
    <source>
        <dbReference type="ARBA" id="ARBA00023136"/>
    </source>
</evidence>
<dbReference type="InterPro" id="IPR005467">
    <property type="entry name" value="His_kinase_dom"/>
</dbReference>
<keyword evidence="7" id="KW-0902">Two-component regulatory system</keyword>
<dbReference type="FunFam" id="1.10.287.130:FF:000001">
    <property type="entry name" value="Two-component sensor histidine kinase"/>
    <property type="match status" value="1"/>
</dbReference>
<feature type="domain" description="Histidine kinase" evidence="10">
    <location>
        <begin position="248"/>
        <end position="461"/>
    </location>
</feature>
<evidence type="ECO:0000256" key="6">
    <source>
        <dbReference type="ARBA" id="ARBA00022777"/>
    </source>
</evidence>
<dbReference type="PROSITE" id="PS50885">
    <property type="entry name" value="HAMP"/>
    <property type="match status" value="1"/>
</dbReference>
<evidence type="ECO:0000256" key="3">
    <source>
        <dbReference type="ARBA" id="ARBA00012438"/>
    </source>
</evidence>
<dbReference type="Pfam" id="PF02518">
    <property type="entry name" value="HATPase_c"/>
    <property type="match status" value="1"/>
</dbReference>
<dbReference type="InterPro" id="IPR004358">
    <property type="entry name" value="Sig_transdc_His_kin-like_C"/>
</dbReference>
<proteinExistence type="predicted"/>
<dbReference type="PRINTS" id="PR00344">
    <property type="entry name" value="BCTRLSENSOR"/>
</dbReference>
<keyword evidence="8 9" id="KW-0472">Membrane</keyword>
<dbReference type="PANTHER" id="PTHR43711:SF1">
    <property type="entry name" value="HISTIDINE KINASE 1"/>
    <property type="match status" value="1"/>
</dbReference>